<protein>
    <submittedName>
        <fullName evidence="1">Uncharacterized protein</fullName>
    </submittedName>
</protein>
<evidence type="ECO:0000313" key="1">
    <source>
        <dbReference type="EMBL" id="KAF3973435.1"/>
    </source>
</evidence>
<proteinExistence type="predicted"/>
<keyword evidence="2" id="KW-1185">Reference proteome</keyword>
<accession>A0A8J4VWG2</accession>
<dbReference type="EMBL" id="JRKL02000242">
    <property type="protein sequence ID" value="KAF3973435.1"/>
    <property type="molecule type" value="Genomic_DNA"/>
</dbReference>
<sequence length="106" mass="11872">MPDDILGGLKNITIEAKSFNGHKHVWLSIIHVALPLLSEKTSLISPQIILQVYKKIFPIRWFLIGLLVARTVKLLKTKYAERIAIVRIQKTGLGLASATKVMRGTQ</sequence>
<name>A0A8J4VWG2_9ROSI</name>
<comment type="caution">
    <text evidence="1">The sequence shown here is derived from an EMBL/GenBank/DDBJ whole genome shotgun (WGS) entry which is preliminary data.</text>
</comment>
<gene>
    <name evidence="1" type="ORF">CMV_003129</name>
</gene>
<dbReference type="Proteomes" id="UP000737018">
    <property type="component" value="Unassembled WGS sequence"/>
</dbReference>
<evidence type="ECO:0000313" key="2">
    <source>
        <dbReference type="Proteomes" id="UP000737018"/>
    </source>
</evidence>
<organism evidence="1 2">
    <name type="scientific">Castanea mollissima</name>
    <name type="common">Chinese chestnut</name>
    <dbReference type="NCBI Taxonomy" id="60419"/>
    <lineage>
        <taxon>Eukaryota</taxon>
        <taxon>Viridiplantae</taxon>
        <taxon>Streptophyta</taxon>
        <taxon>Embryophyta</taxon>
        <taxon>Tracheophyta</taxon>
        <taxon>Spermatophyta</taxon>
        <taxon>Magnoliopsida</taxon>
        <taxon>eudicotyledons</taxon>
        <taxon>Gunneridae</taxon>
        <taxon>Pentapetalae</taxon>
        <taxon>rosids</taxon>
        <taxon>fabids</taxon>
        <taxon>Fagales</taxon>
        <taxon>Fagaceae</taxon>
        <taxon>Castanea</taxon>
    </lineage>
</organism>
<reference evidence="1" key="1">
    <citation type="submission" date="2020-03" db="EMBL/GenBank/DDBJ databases">
        <title>Castanea mollissima Vanexum genome sequencing.</title>
        <authorList>
            <person name="Staton M."/>
        </authorList>
    </citation>
    <scope>NUCLEOTIDE SEQUENCE</scope>
    <source>
        <tissue evidence="1">Leaf</tissue>
    </source>
</reference>
<dbReference type="AlphaFoldDB" id="A0A8J4VWG2"/>